<keyword evidence="1" id="KW-1133">Transmembrane helix</keyword>
<dbReference type="InterPro" id="IPR008969">
    <property type="entry name" value="CarboxyPept-like_regulatory"/>
</dbReference>
<keyword evidence="1" id="KW-0472">Membrane</keyword>
<organism evidence="3 4">
    <name type="scientific">candidate division WS6 bacterium OLB20</name>
    <dbReference type="NCBI Taxonomy" id="1617426"/>
    <lineage>
        <taxon>Bacteria</taxon>
        <taxon>Candidatus Dojkabacteria</taxon>
    </lineage>
</organism>
<feature type="domain" description="Fibronectin type-III" evidence="2">
    <location>
        <begin position="408"/>
        <end position="506"/>
    </location>
</feature>
<dbReference type="SUPFAM" id="SSF49265">
    <property type="entry name" value="Fibronectin type III"/>
    <property type="match status" value="1"/>
</dbReference>
<evidence type="ECO:0000313" key="4">
    <source>
        <dbReference type="Proteomes" id="UP000070457"/>
    </source>
</evidence>
<dbReference type="GO" id="GO:0046872">
    <property type="term" value="F:metal ion binding"/>
    <property type="evidence" value="ECO:0007669"/>
    <property type="project" value="InterPro"/>
</dbReference>
<comment type="caution">
    <text evidence="3">The sequence shown here is derived from an EMBL/GenBank/DDBJ whole genome shotgun (WGS) entry which is preliminary data.</text>
</comment>
<dbReference type="AlphaFoldDB" id="A0A136LVU3"/>
<keyword evidence="1" id="KW-0812">Transmembrane</keyword>
<evidence type="ECO:0000256" key="1">
    <source>
        <dbReference type="SAM" id="Phobius"/>
    </source>
</evidence>
<dbReference type="GO" id="GO:0003993">
    <property type="term" value="F:acid phosphatase activity"/>
    <property type="evidence" value="ECO:0007669"/>
    <property type="project" value="InterPro"/>
</dbReference>
<dbReference type="InterPro" id="IPR036116">
    <property type="entry name" value="FN3_sf"/>
</dbReference>
<reference evidence="3 4" key="1">
    <citation type="submission" date="2015-02" db="EMBL/GenBank/DDBJ databases">
        <title>Improved understanding of the partial-nitritation anammox process through 23 genomes representing the majority of the microbial community.</title>
        <authorList>
            <person name="Speth D.R."/>
            <person name="In T Zandt M."/>
            <person name="Guerrero Cruz S."/>
            <person name="Jetten M.S."/>
            <person name="Dutilh B.E."/>
        </authorList>
    </citation>
    <scope>NUCLEOTIDE SEQUENCE [LARGE SCALE GENOMIC DNA]</scope>
    <source>
        <strain evidence="3">OLB20</strain>
    </source>
</reference>
<dbReference type="Pfam" id="PF16656">
    <property type="entry name" value="Pur_ac_phosph_N"/>
    <property type="match status" value="1"/>
</dbReference>
<dbReference type="SUPFAM" id="SSF49464">
    <property type="entry name" value="Carboxypeptidase regulatory domain-like"/>
    <property type="match status" value="2"/>
</dbReference>
<evidence type="ECO:0000313" key="3">
    <source>
        <dbReference type="EMBL" id="KXK25727.1"/>
    </source>
</evidence>
<dbReference type="Gene3D" id="2.60.40.1120">
    <property type="entry name" value="Carboxypeptidase-like, regulatory domain"/>
    <property type="match status" value="2"/>
</dbReference>
<sequence>MEVRLHQGQNRGRIINGDILMDGTNGLIASPGGGGGAGGSILIEGETCDINGTLSAEGGDGGDEAFDGGGGGGGRISILTTLGPCNVNGSVSVAQGTSSGGQVGQVGTYPDIATIPSTPTFREQFKSDALTTIPVGGRTQEQEVVLKVNISDPGATPGNPATLQAEFEVVETGQVFTGTNVVAVDVTDEPGVLGISTAPPQAYTGGTALISEAQIAGLTPGVSYKWRARVVNVTDGINGSWVEYGNNGSNQPDFIVSTVESLSISPSATSVNAGDPISLTVTALDGSMSQDPTYAGTVTFSSTSPTAALPANYTFSSGDSGSRTFTDSLVFFEGGTYTVTVTDTINGALTATTADITVVGPSPTVTPSPETSVSVTPTASGTATVVVEPPVISCSEDPLQLACQVPVTISNVTVTNNTPTAVTVCWDTNIPTKGSVSYGLYEAAVYTKSTATGQEYRVTGHCMTIDTLEEDTRYIFRIRAQSAAGKQAFHEGAFATDGEIITVLPETGSCIVQSEPPYSLNVDNQVLITYTTKEPGTCVMRYGQEPENLRFESVSAEATTSHTGVIELSNLLQGVDIYYQMDCTVELTSEESTLCEAQGVVPASVFSGLIPTPTPVAREGLEAFAGTYAPVLLMLATGATLLSNLYALPRLVLYAIGWVRDRKRYKVWGIVYDAKTRKPVPFAAVRVYKGKEFIKEKLTDLQGRYGLPSDKGTFRLEVEHPEYGKVERSVEIEEDDGTIAEDIAVNMTAAAKKAEFKRNLRKNLHRINTVLVYSGLAFSIVATLISPVAFNFFVVVLYVLQFALLLLLDGANKRNWGYVYNSQTRNRLPGAFVRLFSISEERQIDVQMTDESGRYGFSPEPGEYHLTVDLPGYRFPSEQTNQVSIYKSPKGNAFLRVDAAKEPVINRVIPMDPKNAAAGATGKASPFG</sequence>
<dbReference type="CDD" id="cd00063">
    <property type="entry name" value="FN3"/>
    <property type="match status" value="1"/>
</dbReference>
<dbReference type="Gene3D" id="2.60.40.10">
    <property type="entry name" value="Immunoglobulins"/>
    <property type="match status" value="1"/>
</dbReference>
<protein>
    <submittedName>
        <fullName evidence="3">Fibronectin type III domain protein</fullName>
    </submittedName>
</protein>
<feature type="transmembrane region" description="Helical" evidence="1">
    <location>
        <begin position="767"/>
        <end position="785"/>
    </location>
</feature>
<dbReference type="PROSITE" id="PS50853">
    <property type="entry name" value="FN3"/>
    <property type="match status" value="1"/>
</dbReference>
<dbReference type="SMART" id="SM00060">
    <property type="entry name" value="FN3"/>
    <property type="match status" value="2"/>
</dbReference>
<dbReference type="EMBL" id="JYNZ01000007">
    <property type="protein sequence ID" value="KXK25727.1"/>
    <property type="molecule type" value="Genomic_DNA"/>
</dbReference>
<accession>A0A136LVU3</accession>
<dbReference type="InterPro" id="IPR013783">
    <property type="entry name" value="Ig-like_fold"/>
</dbReference>
<feature type="transmembrane region" description="Helical" evidence="1">
    <location>
        <begin position="791"/>
        <end position="808"/>
    </location>
</feature>
<dbReference type="InterPro" id="IPR015914">
    <property type="entry name" value="PAPs_N"/>
</dbReference>
<proteinExistence type="predicted"/>
<dbReference type="InterPro" id="IPR003961">
    <property type="entry name" value="FN3_dom"/>
</dbReference>
<dbReference type="Proteomes" id="UP000070457">
    <property type="component" value="Unassembled WGS sequence"/>
</dbReference>
<feature type="transmembrane region" description="Helical" evidence="1">
    <location>
        <begin position="631"/>
        <end position="656"/>
    </location>
</feature>
<gene>
    <name evidence="3" type="ORF">TR69_WS6001001533</name>
</gene>
<dbReference type="STRING" id="1617426.TR69_WS6001001533"/>
<evidence type="ECO:0000259" key="2">
    <source>
        <dbReference type="PROSITE" id="PS50853"/>
    </source>
</evidence>
<name>A0A136LVU3_9BACT</name>